<dbReference type="EMBL" id="JAKFHA010000019">
    <property type="protein sequence ID" value="MCF2530925.1"/>
    <property type="molecule type" value="Genomic_DNA"/>
</dbReference>
<feature type="transmembrane region" description="Helical" evidence="2">
    <location>
        <begin position="53"/>
        <end position="71"/>
    </location>
</feature>
<gene>
    <name evidence="3" type="ORF">LZ495_27440</name>
</gene>
<dbReference type="AlphaFoldDB" id="A0AA41U2P9"/>
<feature type="transmembrane region" description="Helical" evidence="2">
    <location>
        <begin position="12"/>
        <end position="33"/>
    </location>
</feature>
<proteinExistence type="predicted"/>
<feature type="compositionally biased region" description="Basic residues" evidence="1">
    <location>
        <begin position="206"/>
        <end position="220"/>
    </location>
</feature>
<dbReference type="Proteomes" id="UP001165378">
    <property type="component" value="Unassembled WGS sequence"/>
</dbReference>
<evidence type="ECO:0008006" key="5">
    <source>
        <dbReference type="Google" id="ProtNLM"/>
    </source>
</evidence>
<dbReference type="RefSeq" id="WP_235055593.1">
    <property type="nucleotide sequence ID" value="NZ_JAKFHA010000019.1"/>
</dbReference>
<feature type="transmembrane region" description="Helical" evidence="2">
    <location>
        <begin position="116"/>
        <end position="136"/>
    </location>
</feature>
<feature type="transmembrane region" description="Helical" evidence="2">
    <location>
        <begin position="167"/>
        <end position="186"/>
    </location>
</feature>
<keyword evidence="2" id="KW-1133">Transmembrane helix</keyword>
<feature type="transmembrane region" description="Helical" evidence="2">
    <location>
        <begin position="143"/>
        <end position="161"/>
    </location>
</feature>
<keyword evidence="4" id="KW-1185">Reference proteome</keyword>
<sequence>MDIVTADGRVTLLWMLGTFVATFGITRGIVLLIRSGRGPFRNVAVGSVHVHHLVPGIFLMLIASALEFTLVPDGTWRIVLACVFAVGAALTLDEFALWLHLDDVYWAEEGRKSVDAVVYAAGTGLLLLAASNPFAAQQGESRIFWAASICLNLCLALVAVLKGRYFLGVAGVVIPFLALFGVLRLGHAGSPWFRWFYKPGSAKRARAERRARERRRRRSERMKNAIAGTPAAERRTPRRTPPGSAPGPGPGASSGTGASGGPH</sequence>
<comment type="caution">
    <text evidence="3">The sequence shown here is derived from an EMBL/GenBank/DDBJ whole genome shotgun (WGS) entry which is preliminary data.</text>
</comment>
<evidence type="ECO:0000313" key="4">
    <source>
        <dbReference type="Proteomes" id="UP001165378"/>
    </source>
</evidence>
<evidence type="ECO:0000313" key="3">
    <source>
        <dbReference type="EMBL" id="MCF2530925.1"/>
    </source>
</evidence>
<keyword evidence="2" id="KW-0472">Membrane</keyword>
<accession>A0AA41U2P9</accession>
<organism evidence="3 4">
    <name type="scientific">Yinghuangia soli</name>
    <dbReference type="NCBI Taxonomy" id="2908204"/>
    <lineage>
        <taxon>Bacteria</taxon>
        <taxon>Bacillati</taxon>
        <taxon>Actinomycetota</taxon>
        <taxon>Actinomycetes</taxon>
        <taxon>Kitasatosporales</taxon>
        <taxon>Streptomycetaceae</taxon>
        <taxon>Yinghuangia</taxon>
    </lineage>
</organism>
<evidence type="ECO:0000256" key="2">
    <source>
        <dbReference type="SAM" id="Phobius"/>
    </source>
</evidence>
<feature type="compositionally biased region" description="Pro residues" evidence="1">
    <location>
        <begin position="239"/>
        <end position="249"/>
    </location>
</feature>
<name>A0AA41U2P9_9ACTN</name>
<feature type="region of interest" description="Disordered" evidence="1">
    <location>
        <begin position="206"/>
        <end position="263"/>
    </location>
</feature>
<keyword evidence="2" id="KW-0812">Transmembrane</keyword>
<protein>
    <recommendedName>
        <fullName evidence="5">Integral membrane protein</fullName>
    </recommendedName>
</protein>
<evidence type="ECO:0000256" key="1">
    <source>
        <dbReference type="SAM" id="MobiDB-lite"/>
    </source>
</evidence>
<reference evidence="3" key="1">
    <citation type="submission" date="2022-01" db="EMBL/GenBank/DDBJ databases">
        <title>Genome-Based Taxonomic Classification of the Phylum Actinobacteria.</title>
        <authorList>
            <person name="Gao Y."/>
        </authorList>
    </citation>
    <scope>NUCLEOTIDE SEQUENCE</scope>
    <source>
        <strain evidence="3">KLBMP 8922</strain>
    </source>
</reference>
<feature type="transmembrane region" description="Helical" evidence="2">
    <location>
        <begin position="78"/>
        <end position="101"/>
    </location>
</feature>
<feature type="compositionally biased region" description="Gly residues" evidence="1">
    <location>
        <begin position="250"/>
        <end position="263"/>
    </location>
</feature>